<dbReference type="EMBL" id="JAVXUO010002232">
    <property type="protein sequence ID" value="KAK2975123.1"/>
    <property type="molecule type" value="Genomic_DNA"/>
</dbReference>
<dbReference type="PANTHER" id="PTHR11439:SF517">
    <property type="entry name" value="CYSTEINE-RICH RLK (RECEPTOR-LIKE PROTEIN KINASE) 8"/>
    <property type="match status" value="1"/>
</dbReference>
<dbReference type="PANTHER" id="PTHR11439">
    <property type="entry name" value="GAG-POL-RELATED RETROTRANSPOSON"/>
    <property type="match status" value="1"/>
</dbReference>
<keyword evidence="4" id="KW-1185">Reference proteome</keyword>
<dbReference type="SUPFAM" id="SSF56672">
    <property type="entry name" value="DNA/RNA polymerases"/>
    <property type="match status" value="1"/>
</dbReference>
<dbReference type="AlphaFoldDB" id="A0AA88QRU6"/>
<reference evidence="3" key="1">
    <citation type="submission" date="2022-12" db="EMBL/GenBank/DDBJ databases">
        <title>Draft genome assemblies for two species of Escallonia (Escalloniales).</title>
        <authorList>
            <person name="Chanderbali A."/>
            <person name="Dervinis C."/>
            <person name="Anghel I."/>
            <person name="Soltis D."/>
            <person name="Soltis P."/>
            <person name="Zapata F."/>
        </authorList>
    </citation>
    <scope>NUCLEOTIDE SEQUENCE</scope>
    <source>
        <strain evidence="3">UCBG92.1500</strain>
        <tissue evidence="3">Leaf</tissue>
    </source>
</reference>
<dbReference type="InterPro" id="IPR013103">
    <property type="entry name" value="RVT_2"/>
</dbReference>
<gene>
    <name evidence="3" type="ORF">RJ640_024698</name>
</gene>
<keyword evidence="1" id="KW-0812">Transmembrane</keyword>
<protein>
    <recommendedName>
        <fullName evidence="2">Reverse transcriptase Ty1/copia-type domain-containing protein</fullName>
    </recommendedName>
</protein>
<keyword evidence="1" id="KW-0472">Membrane</keyword>
<organism evidence="3 4">
    <name type="scientific">Escallonia rubra</name>
    <dbReference type="NCBI Taxonomy" id="112253"/>
    <lineage>
        <taxon>Eukaryota</taxon>
        <taxon>Viridiplantae</taxon>
        <taxon>Streptophyta</taxon>
        <taxon>Embryophyta</taxon>
        <taxon>Tracheophyta</taxon>
        <taxon>Spermatophyta</taxon>
        <taxon>Magnoliopsida</taxon>
        <taxon>eudicotyledons</taxon>
        <taxon>Gunneridae</taxon>
        <taxon>Pentapetalae</taxon>
        <taxon>asterids</taxon>
        <taxon>campanulids</taxon>
        <taxon>Escalloniales</taxon>
        <taxon>Escalloniaceae</taxon>
        <taxon>Escallonia</taxon>
    </lineage>
</organism>
<feature type="domain" description="Reverse transcriptase Ty1/copia-type" evidence="2">
    <location>
        <begin position="84"/>
        <end position="183"/>
    </location>
</feature>
<keyword evidence="1" id="KW-1133">Transmembrane helix</keyword>
<evidence type="ECO:0000259" key="2">
    <source>
        <dbReference type="Pfam" id="PF07727"/>
    </source>
</evidence>
<proteinExistence type="predicted"/>
<dbReference type="Proteomes" id="UP001187471">
    <property type="component" value="Unassembled WGS sequence"/>
</dbReference>
<feature type="transmembrane region" description="Helical" evidence="1">
    <location>
        <begin position="43"/>
        <end position="66"/>
    </location>
</feature>
<accession>A0AA88QRU6</accession>
<sequence>MKVLICFAATANSARLVVSKNQWVQHLLISSRDPGKMIGLLPAQLFSTMGSFLCLLNSFILLLSLIRCHLPRHLKARKHLRPASCPYEHTLYVKTNKDGDIAIVCVYVDDLIFTGNNSKFLSEFREDMIAQFEMTDIGLMYYFLGIEVKQTNRGIFISQKKYAGDILKKFKMEACNPILIPVEERLKLVKDGSGDLVNATNFTRLVGSLRYLTATRLDIVNGLGIVSRFMNSPQQSHWQAAKRILSLREVEEQEFSCLPAE</sequence>
<dbReference type="InterPro" id="IPR043502">
    <property type="entry name" value="DNA/RNA_pol_sf"/>
</dbReference>
<evidence type="ECO:0000313" key="3">
    <source>
        <dbReference type="EMBL" id="KAK2975123.1"/>
    </source>
</evidence>
<comment type="caution">
    <text evidence="3">The sequence shown here is derived from an EMBL/GenBank/DDBJ whole genome shotgun (WGS) entry which is preliminary data.</text>
</comment>
<dbReference type="Pfam" id="PF07727">
    <property type="entry name" value="RVT_2"/>
    <property type="match status" value="1"/>
</dbReference>
<evidence type="ECO:0000256" key="1">
    <source>
        <dbReference type="SAM" id="Phobius"/>
    </source>
</evidence>
<name>A0AA88QRU6_9ASTE</name>
<evidence type="ECO:0000313" key="4">
    <source>
        <dbReference type="Proteomes" id="UP001187471"/>
    </source>
</evidence>